<name>A0A0D9XDW7_9ORYZ</name>
<protein>
    <recommendedName>
        <fullName evidence="2">GEX2 N-terminal Ig-like domain-containing protein</fullName>
    </recommendedName>
</protein>
<evidence type="ECO:0000259" key="2">
    <source>
        <dbReference type="Pfam" id="PF23616"/>
    </source>
</evidence>
<proteinExistence type="predicted"/>
<accession>A0A0D9XDW7</accession>
<dbReference type="STRING" id="77586.A0A0D9XDW7"/>
<reference evidence="3 4" key="1">
    <citation type="submission" date="2012-08" db="EMBL/GenBank/DDBJ databases">
        <title>Oryza genome evolution.</title>
        <authorList>
            <person name="Wing R.A."/>
        </authorList>
    </citation>
    <scope>NUCLEOTIDE SEQUENCE</scope>
</reference>
<evidence type="ECO:0000313" key="3">
    <source>
        <dbReference type="EnsemblPlants" id="LPERR09G07620.1"/>
    </source>
</evidence>
<dbReference type="Gramene" id="LPERR09G07620.1">
    <property type="protein sequence ID" value="LPERR09G07620.1"/>
    <property type="gene ID" value="LPERR09G07620"/>
</dbReference>
<evidence type="ECO:0000313" key="4">
    <source>
        <dbReference type="Proteomes" id="UP000032180"/>
    </source>
</evidence>
<dbReference type="AlphaFoldDB" id="A0A0D9XDW7"/>
<dbReference type="Pfam" id="PF23616">
    <property type="entry name" value="Ig_GEX2_N"/>
    <property type="match status" value="1"/>
</dbReference>
<dbReference type="EnsemblPlants" id="LPERR09G07620.1">
    <property type="protein sequence ID" value="LPERR09G07620.1"/>
    <property type="gene ID" value="LPERR09G07620"/>
</dbReference>
<reference evidence="3" key="3">
    <citation type="submission" date="2015-04" db="UniProtKB">
        <authorList>
            <consortium name="EnsemblPlants"/>
        </authorList>
    </citation>
    <scope>IDENTIFICATION</scope>
</reference>
<organism evidence="3 4">
    <name type="scientific">Leersia perrieri</name>
    <dbReference type="NCBI Taxonomy" id="77586"/>
    <lineage>
        <taxon>Eukaryota</taxon>
        <taxon>Viridiplantae</taxon>
        <taxon>Streptophyta</taxon>
        <taxon>Embryophyta</taxon>
        <taxon>Tracheophyta</taxon>
        <taxon>Spermatophyta</taxon>
        <taxon>Magnoliopsida</taxon>
        <taxon>Liliopsida</taxon>
        <taxon>Poales</taxon>
        <taxon>Poaceae</taxon>
        <taxon>BOP clade</taxon>
        <taxon>Oryzoideae</taxon>
        <taxon>Oryzeae</taxon>
        <taxon>Oryzinae</taxon>
        <taxon>Leersia</taxon>
    </lineage>
</organism>
<evidence type="ECO:0000256" key="1">
    <source>
        <dbReference type="SAM" id="MobiDB-lite"/>
    </source>
</evidence>
<feature type="domain" description="GEX2 N-terminal Ig-like" evidence="2">
    <location>
        <begin position="79"/>
        <end position="175"/>
    </location>
</feature>
<feature type="region of interest" description="Disordered" evidence="1">
    <location>
        <begin position="200"/>
        <end position="226"/>
    </location>
</feature>
<sequence length="226" mass="25019">MAKVMVKEMVLDQDTVRGMVKVMVKGMALALDMARGIVKAMVMVMDLVTVKVIAQDMANDQDQAMAKVMVKVQLSTSLPALAFNWNNSMATFHVGDTVAIMFRALDLFVGDDTTIVVVHGDGERQERQQQLLTVHTDNDENCYNIMFVPLHANDSVMLISEEWFGIAESPLQFVVNASNVHPLASLVSWTRSDDMAAPHRMDGGRFRKRKATANDCKEAAAEDTGR</sequence>
<reference evidence="4" key="2">
    <citation type="submission" date="2013-12" db="EMBL/GenBank/DDBJ databases">
        <authorList>
            <person name="Yu Y."/>
            <person name="Lee S."/>
            <person name="de Baynast K."/>
            <person name="Wissotski M."/>
            <person name="Liu L."/>
            <person name="Talag J."/>
            <person name="Goicoechea J."/>
            <person name="Angelova A."/>
            <person name="Jetty R."/>
            <person name="Kudrna D."/>
            <person name="Golser W."/>
            <person name="Rivera L."/>
            <person name="Zhang J."/>
            <person name="Wing R."/>
        </authorList>
    </citation>
    <scope>NUCLEOTIDE SEQUENCE</scope>
</reference>
<dbReference type="InterPro" id="IPR056434">
    <property type="entry name" value="Ig_GEX2_N"/>
</dbReference>
<dbReference type="HOGENOM" id="CLU_1226382_0_0_1"/>
<keyword evidence="4" id="KW-1185">Reference proteome</keyword>
<feature type="compositionally biased region" description="Basic and acidic residues" evidence="1">
    <location>
        <begin position="215"/>
        <end position="226"/>
    </location>
</feature>
<dbReference type="Proteomes" id="UP000032180">
    <property type="component" value="Chromosome 9"/>
</dbReference>